<dbReference type="InterPro" id="IPR011613">
    <property type="entry name" value="GH15-like"/>
</dbReference>
<sequence>MTAGRRTGERSEGHLALEGYGAIGEGRSIALSGADGSIDWWCAPNIDSPPLFDRLLDSVNGGCFAITPDAPFTVDRCYRSDSNVLETIFTTETGRACLVESMNSGSAGRLPWAEMARRVEGLEGRMRFGVTMRPGRRGDTVNPYHSAIGDHTVFHVERVLGLFLHSGGVECHWADEGVTGAFEVGAGGREVLALIAGEDEPLVVPSIAEIDARIETSDQEWRTWATTIACQGEPRAAFVRSALALKLLLYSPSGAIAAAPTTSLPERIGGSKNFDYRYAWVRDAGYTIKAFLAAGAQAEAKAAFSWLLDRLAKVGFRVCYTLGGDPVPPVQEWAMPGYRGSQPVVTGNQANDQSQHGVYGDIFETASCFVGSGNILDNASAELLSHLADECADRWRMPDAGIWELPEYEHYTMSKISCWQALARAVELADAGQLPTTCRERWCRERDRISAWIEKNCWSEEKQAFVMHPGTDRLDASIALAVRFGFDGRERLAATLDAIDRELGAGPFHYRYSGMEKEEGCFLACSFWMAEARASLGDWTGARARLDALVDALDRGVGIYPEMVDPQTGEFLGNLPQGLTHLAHIMAQSVLAEEPGPG</sequence>
<dbReference type="Pfam" id="PF19291">
    <property type="entry name" value="TREH_N"/>
    <property type="match status" value="1"/>
</dbReference>
<comment type="caution">
    <text evidence="3">The sequence shown here is derived from an EMBL/GenBank/DDBJ whole genome shotgun (WGS) entry which is preliminary data.</text>
</comment>
<evidence type="ECO:0000313" key="3">
    <source>
        <dbReference type="EMBL" id="KMS53542.1"/>
    </source>
</evidence>
<accession>A0A0J7XPF6</accession>
<protein>
    <submittedName>
        <fullName evidence="3">Glycoside hydrolase family 15</fullName>
    </submittedName>
</protein>
<dbReference type="InterPro" id="IPR012341">
    <property type="entry name" value="6hp_glycosidase-like_sf"/>
</dbReference>
<dbReference type="PANTHER" id="PTHR31616:SF0">
    <property type="entry name" value="GLUCAN 1,4-ALPHA-GLUCOSIDASE"/>
    <property type="match status" value="1"/>
</dbReference>
<evidence type="ECO:0000313" key="4">
    <source>
        <dbReference type="Proteomes" id="UP000052268"/>
    </source>
</evidence>
<keyword evidence="4" id="KW-1185">Reference proteome</keyword>
<dbReference type="SUPFAM" id="SSF48208">
    <property type="entry name" value="Six-hairpin glycosidases"/>
    <property type="match status" value="1"/>
</dbReference>
<feature type="domain" description="Trehalase-like N-terminal" evidence="2">
    <location>
        <begin position="16"/>
        <end position="90"/>
    </location>
</feature>
<dbReference type="Gene3D" id="1.50.10.10">
    <property type="match status" value="1"/>
</dbReference>
<name>A0A0J7XPF6_9SPHN</name>
<dbReference type="OrthoDB" id="3902805at2"/>
<dbReference type="PANTHER" id="PTHR31616">
    <property type="entry name" value="TREHALASE"/>
    <property type="match status" value="1"/>
</dbReference>
<evidence type="ECO:0000259" key="1">
    <source>
        <dbReference type="Pfam" id="PF00723"/>
    </source>
</evidence>
<dbReference type="InterPro" id="IPR008928">
    <property type="entry name" value="6-hairpin_glycosidase_sf"/>
</dbReference>
<dbReference type="GO" id="GO:0005975">
    <property type="term" value="P:carbohydrate metabolic process"/>
    <property type="evidence" value="ECO:0007669"/>
    <property type="project" value="InterPro"/>
</dbReference>
<keyword evidence="3" id="KW-0378">Hydrolase</keyword>
<dbReference type="Proteomes" id="UP000052268">
    <property type="component" value="Unassembled WGS sequence"/>
</dbReference>
<dbReference type="GO" id="GO:0004553">
    <property type="term" value="F:hydrolase activity, hydrolyzing O-glycosyl compounds"/>
    <property type="evidence" value="ECO:0007669"/>
    <property type="project" value="TreeGrafter"/>
</dbReference>
<dbReference type="Pfam" id="PF00723">
    <property type="entry name" value="Glyco_hydro_15"/>
    <property type="match status" value="1"/>
</dbReference>
<dbReference type="EMBL" id="JACU01000007">
    <property type="protein sequence ID" value="KMS53542.1"/>
    <property type="molecule type" value="Genomic_DNA"/>
</dbReference>
<dbReference type="RefSeq" id="WP_059152500.1">
    <property type="nucleotide sequence ID" value="NZ_KQ130455.1"/>
</dbReference>
<gene>
    <name evidence="3" type="ORF">V474_22930</name>
</gene>
<evidence type="ECO:0000259" key="2">
    <source>
        <dbReference type="Pfam" id="PF19291"/>
    </source>
</evidence>
<dbReference type="InterPro" id="IPR045582">
    <property type="entry name" value="Trehalase-like_N"/>
</dbReference>
<proteinExistence type="predicted"/>
<organism evidence="3 4">
    <name type="scientific">Novosphingobium barchaimii LL02</name>
    <dbReference type="NCBI Taxonomy" id="1114963"/>
    <lineage>
        <taxon>Bacteria</taxon>
        <taxon>Pseudomonadati</taxon>
        <taxon>Pseudomonadota</taxon>
        <taxon>Alphaproteobacteria</taxon>
        <taxon>Sphingomonadales</taxon>
        <taxon>Sphingomonadaceae</taxon>
        <taxon>Novosphingobium</taxon>
    </lineage>
</organism>
<dbReference type="PATRIC" id="fig|1114963.3.peg.3426"/>
<dbReference type="AlphaFoldDB" id="A0A0J7XPF6"/>
<feature type="domain" description="GH15-like" evidence="1">
    <location>
        <begin position="236"/>
        <end position="544"/>
    </location>
</feature>
<reference evidence="3 4" key="1">
    <citation type="journal article" date="2015" name="G3 (Bethesda)">
        <title>Insights into Ongoing Evolution of the Hexachlorocyclohexane Catabolic Pathway from Comparative Genomics of Ten Sphingomonadaceae Strains.</title>
        <authorList>
            <person name="Pearce S.L."/>
            <person name="Oakeshott J.G."/>
            <person name="Pandey G."/>
        </authorList>
    </citation>
    <scope>NUCLEOTIDE SEQUENCE [LARGE SCALE GENOMIC DNA]</scope>
    <source>
        <strain evidence="3 4">LL02</strain>
    </source>
</reference>